<comment type="caution">
    <text evidence="2">The sequence shown here is derived from an EMBL/GenBank/DDBJ whole genome shotgun (WGS) entry which is preliminary data.</text>
</comment>
<gene>
    <name evidence="2" type="ORF">BMYO_1224</name>
</gene>
<evidence type="ECO:0000256" key="1">
    <source>
        <dbReference type="SAM" id="SignalP"/>
    </source>
</evidence>
<proteinExistence type="predicted"/>
<reference evidence="2 3" key="1">
    <citation type="journal article" date="2017" name="BMC Genomics">
        <title>Comparative genomic and phylogenomic analyses of the Bifidobacteriaceae family.</title>
        <authorList>
            <person name="Lugli G.A."/>
            <person name="Milani C."/>
            <person name="Turroni F."/>
            <person name="Duranti S."/>
            <person name="Mancabelli L."/>
            <person name="Mangifesta M."/>
            <person name="Ferrario C."/>
            <person name="Modesto M."/>
            <person name="Mattarelli P."/>
            <person name="Jiri K."/>
            <person name="van Sinderen D."/>
            <person name="Ventura M."/>
        </authorList>
    </citation>
    <scope>NUCLEOTIDE SEQUENCE [LARGE SCALE GENOMIC DNA]</scope>
    <source>
        <strain evidence="2 3">DSM 100196</strain>
    </source>
</reference>
<name>A0A261FLG5_9BIFI</name>
<sequence>MKKRGFISGIASLALVCATSAAIPTVAQASTISAGVHSSGIQIMKRCDFYVNGQCYDHWVPSSDSCRNIFQTKAPEWQKRACLAWSGYGSRG</sequence>
<dbReference type="Proteomes" id="UP000216871">
    <property type="component" value="Unassembled WGS sequence"/>
</dbReference>
<accession>A0A261FLG5</accession>
<protein>
    <submittedName>
        <fullName evidence="2">Uncharacterized protein</fullName>
    </submittedName>
</protein>
<evidence type="ECO:0000313" key="3">
    <source>
        <dbReference type="Proteomes" id="UP000216871"/>
    </source>
</evidence>
<dbReference type="AlphaFoldDB" id="A0A261FLG5"/>
<keyword evidence="1" id="KW-0732">Signal</keyword>
<feature type="chain" id="PRO_5012379133" evidence="1">
    <location>
        <begin position="30"/>
        <end position="92"/>
    </location>
</feature>
<evidence type="ECO:0000313" key="2">
    <source>
        <dbReference type="EMBL" id="OZG59656.1"/>
    </source>
</evidence>
<dbReference type="EMBL" id="MWWW01000013">
    <property type="protein sequence ID" value="OZG59656.1"/>
    <property type="molecule type" value="Genomic_DNA"/>
</dbReference>
<keyword evidence="3" id="KW-1185">Reference proteome</keyword>
<organism evidence="2 3">
    <name type="scientific">Bifidobacterium myosotis</name>
    <dbReference type="NCBI Taxonomy" id="1630166"/>
    <lineage>
        <taxon>Bacteria</taxon>
        <taxon>Bacillati</taxon>
        <taxon>Actinomycetota</taxon>
        <taxon>Actinomycetes</taxon>
        <taxon>Bifidobacteriales</taxon>
        <taxon>Bifidobacteriaceae</taxon>
        <taxon>Bifidobacterium</taxon>
    </lineage>
</organism>
<feature type="signal peptide" evidence="1">
    <location>
        <begin position="1"/>
        <end position="29"/>
    </location>
</feature>